<evidence type="ECO:0000256" key="2">
    <source>
        <dbReference type="ARBA" id="ARBA00001460"/>
    </source>
</evidence>
<protein>
    <recommendedName>
        <fullName evidence="11">Phosphoribosyl-AMP cyclohydrolase</fullName>
        <shortName evidence="11">PRA-CH</shortName>
        <ecNumber evidence="11">3.5.4.19</ecNumber>
    </recommendedName>
</protein>
<dbReference type="InterPro" id="IPR026660">
    <property type="entry name" value="PRA-CH"/>
</dbReference>
<keyword evidence="11" id="KW-0479">Metal-binding</keyword>
<comment type="function">
    <text evidence="11">Catalyzes the hydrolysis of the adenine ring of phosphoribosyl-AMP.</text>
</comment>
<dbReference type="Gene3D" id="3.10.20.810">
    <property type="entry name" value="Phosphoribosyl-AMP cyclohydrolase"/>
    <property type="match status" value="1"/>
</dbReference>
<dbReference type="UniPathway" id="UPA00031">
    <property type="reaction ID" value="UER00008"/>
</dbReference>
<keyword evidence="8 11" id="KW-0028">Amino-acid biosynthesis</keyword>
<comment type="similarity">
    <text evidence="6">In the N-terminal section; belongs to the PRA-CH family.</text>
</comment>
<sequence length="125" mass="13619">MSDSAERETGGSFMPKFDSQGLLAAIVQHAETGEVLMFAFMNDVALEQTRATGKAHFWSRSRGKQWMKGETSGNTLAVQQILVDCDQDALVLKVLPAGPACHTGQRSCFYRQLDENGLSPIPTDA</sequence>
<evidence type="ECO:0000256" key="8">
    <source>
        <dbReference type="ARBA" id="ARBA00022605"/>
    </source>
</evidence>
<feature type="binding site" evidence="11">
    <location>
        <position position="84"/>
    </location>
    <ligand>
        <name>Mg(2+)</name>
        <dbReference type="ChEBI" id="CHEBI:18420"/>
    </ligand>
</feature>
<dbReference type="RefSeq" id="WP_136693123.1">
    <property type="nucleotide sequence ID" value="NZ_SSHH01000002.1"/>
</dbReference>
<dbReference type="SUPFAM" id="SSF141734">
    <property type="entry name" value="HisI-like"/>
    <property type="match status" value="1"/>
</dbReference>
<comment type="caution">
    <text evidence="13">The sequence shown here is derived from an EMBL/GenBank/DDBJ whole genome shotgun (WGS) entry which is preliminary data.</text>
</comment>
<dbReference type="GO" id="GO:0008270">
    <property type="term" value="F:zinc ion binding"/>
    <property type="evidence" value="ECO:0007669"/>
    <property type="project" value="UniProtKB-UniRule"/>
</dbReference>
<feature type="binding site" evidence="11">
    <location>
        <position position="88"/>
    </location>
    <ligand>
        <name>Mg(2+)</name>
        <dbReference type="ChEBI" id="CHEBI:18420"/>
    </ligand>
</feature>
<reference evidence="13 14" key="1">
    <citation type="submission" date="2019-04" db="EMBL/GenBank/DDBJ databases">
        <title>Altererythrobacter aquimixticola sp. nov., isolated from sediment of junction between the ocean and a freshwater spring.</title>
        <authorList>
            <person name="Yoon J.-H."/>
        </authorList>
    </citation>
    <scope>NUCLEOTIDE SEQUENCE [LARGE SCALE GENOMIC DNA]</scope>
    <source>
        <strain evidence="13 14">SSKS-13</strain>
    </source>
</reference>
<comment type="cofactor">
    <cofactor evidence="11">
        <name>Zn(2+)</name>
        <dbReference type="ChEBI" id="CHEBI:29105"/>
    </cofactor>
    <text evidence="11">Binds 1 zinc ion per subunit.</text>
</comment>
<comment type="catalytic activity">
    <reaction evidence="2">
        <text>1-(5-phospho-beta-D-ribosyl)-ATP + H2O = 1-(5-phospho-beta-D-ribosyl)-5'-AMP + diphosphate + H(+)</text>
        <dbReference type="Rhea" id="RHEA:22828"/>
        <dbReference type="ChEBI" id="CHEBI:15377"/>
        <dbReference type="ChEBI" id="CHEBI:15378"/>
        <dbReference type="ChEBI" id="CHEBI:33019"/>
        <dbReference type="ChEBI" id="CHEBI:59457"/>
        <dbReference type="ChEBI" id="CHEBI:73183"/>
        <dbReference type="EC" id="3.6.1.31"/>
    </reaction>
</comment>
<keyword evidence="11" id="KW-0460">Magnesium</keyword>
<comment type="similarity">
    <text evidence="11">Belongs to the PRA-CH family.</text>
</comment>
<keyword evidence="10 11" id="KW-0368">Histidine biosynthesis</keyword>
<evidence type="ECO:0000256" key="11">
    <source>
        <dbReference type="HAMAP-Rule" id="MF_01021"/>
    </source>
</evidence>
<comment type="pathway">
    <text evidence="4">Amino-acid biosynthesis; L-histidine biosynthesis; L-histidine from 5-phospho-alpha-D-ribose 1-diphosphate: step 2/9.</text>
</comment>
<dbReference type="GO" id="GO:0004636">
    <property type="term" value="F:phosphoribosyl-ATP diphosphatase activity"/>
    <property type="evidence" value="ECO:0007669"/>
    <property type="project" value="UniProtKB-EC"/>
</dbReference>
<keyword evidence="14" id="KW-1185">Reference proteome</keyword>
<evidence type="ECO:0000256" key="3">
    <source>
        <dbReference type="ARBA" id="ARBA00005169"/>
    </source>
</evidence>
<dbReference type="HAMAP" id="MF_01021">
    <property type="entry name" value="HisI"/>
    <property type="match status" value="1"/>
</dbReference>
<keyword evidence="11" id="KW-0862">Zinc</keyword>
<dbReference type="GO" id="GO:0004635">
    <property type="term" value="F:phosphoribosyl-AMP cyclohydrolase activity"/>
    <property type="evidence" value="ECO:0007669"/>
    <property type="project" value="UniProtKB-UniRule"/>
</dbReference>
<dbReference type="OrthoDB" id="9795769at2"/>
<dbReference type="FunFam" id="3.10.20.810:FF:000001">
    <property type="entry name" value="Histidine biosynthesis bifunctional protein HisIE"/>
    <property type="match status" value="1"/>
</dbReference>
<evidence type="ECO:0000256" key="7">
    <source>
        <dbReference type="ARBA" id="ARBA00022490"/>
    </source>
</evidence>
<evidence type="ECO:0000256" key="1">
    <source>
        <dbReference type="ARBA" id="ARBA00000024"/>
    </source>
</evidence>
<dbReference type="EMBL" id="SSHH01000002">
    <property type="protein sequence ID" value="TIX50104.1"/>
    <property type="molecule type" value="Genomic_DNA"/>
</dbReference>
<dbReference type="Gene3D" id="4.10.80.70">
    <property type="match status" value="1"/>
</dbReference>
<comment type="similarity">
    <text evidence="5">In the C-terminal section; belongs to the PRA-PH family.</text>
</comment>
<evidence type="ECO:0000256" key="9">
    <source>
        <dbReference type="ARBA" id="ARBA00022801"/>
    </source>
</evidence>
<dbReference type="AlphaFoldDB" id="A0A4T3EZN3"/>
<dbReference type="GO" id="GO:0000105">
    <property type="term" value="P:L-histidine biosynthetic process"/>
    <property type="evidence" value="ECO:0007669"/>
    <property type="project" value="UniProtKB-UniRule"/>
</dbReference>
<feature type="domain" description="Phosphoribosyl-AMP cyclohydrolase" evidence="12">
    <location>
        <begin position="37"/>
        <end position="110"/>
    </location>
</feature>
<dbReference type="GO" id="GO:0005737">
    <property type="term" value="C:cytoplasm"/>
    <property type="evidence" value="ECO:0007669"/>
    <property type="project" value="UniProtKB-SubCell"/>
</dbReference>
<dbReference type="InterPro" id="IPR038019">
    <property type="entry name" value="PRib_AMP_CycHydrolase_sf"/>
</dbReference>
<comment type="catalytic activity">
    <reaction evidence="1 11">
        <text>1-(5-phospho-beta-D-ribosyl)-5'-AMP + H2O = 1-(5-phospho-beta-D-ribosyl)-5-[(5-phospho-beta-D-ribosylamino)methylideneamino]imidazole-4-carboxamide</text>
        <dbReference type="Rhea" id="RHEA:20049"/>
        <dbReference type="ChEBI" id="CHEBI:15377"/>
        <dbReference type="ChEBI" id="CHEBI:58435"/>
        <dbReference type="ChEBI" id="CHEBI:59457"/>
        <dbReference type="EC" id="3.5.4.19"/>
    </reaction>
</comment>
<feature type="binding site" evidence="11">
    <location>
        <position position="86"/>
    </location>
    <ligand>
        <name>Mg(2+)</name>
        <dbReference type="ChEBI" id="CHEBI:18420"/>
    </ligand>
</feature>
<feature type="binding site" evidence="11">
    <location>
        <position position="108"/>
    </location>
    <ligand>
        <name>Zn(2+)</name>
        <dbReference type="ChEBI" id="CHEBI:29105"/>
        <note>ligand shared between dimeric partners</note>
    </ligand>
</feature>
<evidence type="ECO:0000313" key="13">
    <source>
        <dbReference type="EMBL" id="TIX50104.1"/>
    </source>
</evidence>
<comment type="cofactor">
    <cofactor evidence="11">
        <name>Mg(2+)</name>
        <dbReference type="ChEBI" id="CHEBI:18420"/>
    </cofactor>
    <text evidence="11">Binds 1 Mg(2+) ion per subunit.</text>
</comment>
<comment type="subcellular location">
    <subcellularLocation>
        <location evidence="11">Cytoplasm</location>
    </subcellularLocation>
</comment>
<feature type="binding site" evidence="11">
    <location>
        <position position="85"/>
    </location>
    <ligand>
        <name>Zn(2+)</name>
        <dbReference type="ChEBI" id="CHEBI:29105"/>
        <note>ligand shared between dimeric partners</note>
    </ligand>
</feature>
<dbReference type="PANTHER" id="PTHR42945:SF1">
    <property type="entry name" value="HISTIDINE BIOSYNTHESIS BIFUNCTIONAL PROTEIN HIS7"/>
    <property type="match status" value="1"/>
</dbReference>
<proteinExistence type="inferred from homology"/>
<dbReference type="Proteomes" id="UP000309389">
    <property type="component" value="Unassembled WGS sequence"/>
</dbReference>
<keyword evidence="7 11" id="KW-0963">Cytoplasm</keyword>
<dbReference type="NCBIfam" id="NF000768">
    <property type="entry name" value="PRK00051.1"/>
    <property type="match status" value="1"/>
</dbReference>
<evidence type="ECO:0000256" key="10">
    <source>
        <dbReference type="ARBA" id="ARBA00023102"/>
    </source>
</evidence>
<dbReference type="Pfam" id="PF01502">
    <property type="entry name" value="PRA-CH"/>
    <property type="match status" value="1"/>
</dbReference>
<evidence type="ECO:0000256" key="5">
    <source>
        <dbReference type="ARBA" id="ARBA00007731"/>
    </source>
</evidence>
<keyword evidence="9 11" id="KW-0378">Hydrolase</keyword>
<feature type="binding site" evidence="11">
    <location>
        <position position="101"/>
    </location>
    <ligand>
        <name>Zn(2+)</name>
        <dbReference type="ChEBI" id="CHEBI:29105"/>
        <note>ligand shared between dimeric partners</note>
    </ligand>
</feature>
<dbReference type="EC" id="3.5.4.19" evidence="11"/>
<evidence type="ECO:0000256" key="6">
    <source>
        <dbReference type="ARBA" id="ARBA00008299"/>
    </source>
</evidence>
<organism evidence="13 14">
    <name type="scientific">Alteraurantiacibacter aquimixticola</name>
    <dbReference type="NCBI Taxonomy" id="2489173"/>
    <lineage>
        <taxon>Bacteria</taxon>
        <taxon>Pseudomonadati</taxon>
        <taxon>Pseudomonadota</taxon>
        <taxon>Alphaproteobacteria</taxon>
        <taxon>Sphingomonadales</taxon>
        <taxon>Erythrobacteraceae</taxon>
        <taxon>Alteraurantiacibacter</taxon>
    </lineage>
</organism>
<dbReference type="GO" id="GO:0000287">
    <property type="term" value="F:magnesium ion binding"/>
    <property type="evidence" value="ECO:0007669"/>
    <property type="project" value="UniProtKB-UniRule"/>
</dbReference>
<comment type="pathway">
    <text evidence="3 11">Amino-acid biosynthesis; L-histidine biosynthesis; L-histidine from 5-phospho-alpha-D-ribose 1-diphosphate: step 3/9.</text>
</comment>
<comment type="subunit">
    <text evidence="11">Homodimer.</text>
</comment>
<evidence type="ECO:0000313" key="14">
    <source>
        <dbReference type="Proteomes" id="UP000309389"/>
    </source>
</evidence>
<dbReference type="PANTHER" id="PTHR42945">
    <property type="entry name" value="HISTIDINE BIOSYNTHESIS BIFUNCTIONAL PROTEIN"/>
    <property type="match status" value="1"/>
</dbReference>
<gene>
    <name evidence="11 13" type="primary">hisI</name>
    <name evidence="13" type="ORF">E5222_07340</name>
</gene>
<accession>A0A4T3EZN3</accession>
<evidence type="ECO:0000256" key="4">
    <source>
        <dbReference type="ARBA" id="ARBA00005204"/>
    </source>
</evidence>
<dbReference type="InterPro" id="IPR002496">
    <property type="entry name" value="PRib_AMP_CycHydrolase_dom"/>
</dbReference>
<evidence type="ECO:0000259" key="12">
    <source>
        <dbReference type="Pfam" id="PF01502"/>
    </source>
</evidence>
<name>A0A4T3EZN3_9SPHN</name>